<protein>
    <submittedName>
        <fullName evidence="1">Uncharacterized protein</fullName>
    </submittedName>
</protein>
<evidence type="ECO:0000313" key="2">
    <source>
        <dbReference type="Proteomes" id="UP000243342"/>
    </source>
</evidence>
<organism evidence="1 2">
    <name type="scientific">Mangrovactinospora gilvigrisea</name>
    <dbReference type="NCBI Taxonomy" id="1428644"/>
    <lineage>
        <taxon>Bacteria</taxon>
        <taxon>Bacillati</taxon>
        <taxon>Actinomycetota</taxon>
        <taxon>Actinomycetes</taxon>
        <taxon>Kitasatosporales</taxon>
        <taxon>Streptomycetaceae</taxon>
        <taxon>Mangrovactinospora</taxon>
    </lineage>
</organism>
<name>A0A1J7CHM2_9ACTN</name>
<dbReference type="EMBL" id="MLCF01000006">
    <property type="protein sequence ID" value="OIV39138.1"/>
    <property type="molecule type" value="Genomic_DNA"/>
</dbReference>
<gene>
    <name evidence="1" type="ORF">BIV57_02060</name>
</gene>
<keyword evidence="2" id="KW-1185">Reference proteome</keyword>
<dbReference type="Proteomes" id="UP000243342">
    <property type="component" value="Unassembled WGS sequence"/>
</dbReference>
<proteinExistence type="predicted"/>
<evidence type="ECO:0000313" key="1">
    <source>
        <dbReference type="EMBL" id="OIV39138.1"/>
    </source>
</evidence>
<dbReference type="RefSeq" id="WP_071654874.1">
    <property type="nucleotide sequence ID" value="NZ_MLCF01000006.1"/>
</dbReference>
<reference evidence="1 2" key="1">
    <citation type="submission" date="2016-10" db="EMBL/GenBank/DDBJ databases">
        <title>Genome sequence of Streptomyces gilvigriseus MUSC 26.</title>
        <authorList>
            <person name="Lee L.-H."/>
            <person name="Ser H.-L."/>
        </authorList>
    </citation>
    <scope>NUCLEOTIDE SEQUENCE [LARGE SCALE GENOMIC DNA]</scope>
    <source>
        <strain evidence="1 2">MUSC 26</strain>
    </source>
</reference>
<accession>A0A1J7CHM2</accession>
<comment type="caution">
    <text evidence="1">The sequence shown here is derived from an EMBL/GenBank/DDBJ whole genome shotgun (WGS) entry which is preliminary data.</text>
</comment>
<sequence length="106" mass="11776">MTTPLQYEAAVRYPWLRAAYHQASIVRQALADQEVAADPQAAAGPEDRLDRPDVMLGGRFPVDVVPDTDVSRSAHLARGYVNESQLMTYEVPSREFLAQIFQVEGS</sequence>
<dbReference type="AlphaFoldDB" id="A0A1J7CHM2"/>
<dbReference type="STRING" id="1428644.BIV57_02060"/>